<dbReference type="InterPro" id="IPR015422">
    <property type="entry name" value="PyrdxlP-dep_Trfase_small"/>
</dbReference>
<sequence>MGRIVLRLDVIRPSPGMAVTARAIEMRSAGIDVVGSSAGEPDCATPPRIAAAVRAKG</sequence>
<dbReference type="Gene3D" id="3.90.1150.10">
    <property type="entry name" value="Aspartate Aminotransferase, domain 1"/>
    <property type="match status" value="1"/>
</dbReference>
<dbReference type="Proteomes" id="UP001242480">
    <property type="component" value="Unassembled WGS sequence"/>
</dbReference>
<reference evidence="1 2" key="1">
    <citation type="submission" date="2023-07" db="EMBL/GenBank/DDBJ databases">
        <title>Genomic Encyclopedia of Type Strains, Phase IV (KMG-IV): sequencing the most valuable type-strain genomes for metagenomic binning, comparative biology and taxonomic classification.</title>
        <authorList>
            <person name="Goeker M."/>
        </authorList>
    </citation>
    <scope>NUCLEOTIDE SEQUENCE [LARGE SCALE GENOMIC DNA]</scope>
    <source>
        <strain evidence="1 2">DSM 19619</strain>
    </source>
</reference>
<gene>
    <name evidence="1" type="ORF">QO011_003007</name>
</gene>
<name>A0ABU0J6U5_9HYPH</name>
<organism evidence="1 2">
    <name type="scientific">Labrys wisconsinensis</name>
    <dbReference type="NCBI Taxonomy" id="425677"/>
    <lineage>
        <taxon>Bacteria</taxon>
        <taxon>Pseudomonadati</taxon>
        <taxon>Pseudomonadota</taxon>
        <taxon>Alphaproteobacteria</taxon>
        <taxon>Hyphomicrobiales</taxon>
        <taxon>Xanthobacteraceae</taxon>
        <taxon>Labrys</taxon>
    </lineage>
</organism>
<dbReference type="EMBL" id="JAUSVX010000005">
    <property type="protein sequence ID" value="MDQ0469991.1"/>
    <property type="molecule type" value="Genomic_DNA"/>
</dbReference>
<proteinExistence type="predicted"/>
<evidence type="ECO:0000313" key="2">
    <source>
        <dbReference type="Proteomes" id="UP001242480"/>
    </source>
</evidence>
<keyword evidence="2" id="KW-1185">Reference proteome</keyword>
<accession>A0ABU0J6U5</accession>
<evidence type="ECO:0000313" key="1">
    <source>
        <dbReference type="EMBL" id="MDQ0469991.1"/>
    </source>
</evidence>
<protein>
    <submittedName>
        <fullName evidence="1">Uncharacterized protein</fullName>
    </submittedName>
</protein>
<dbReference type="RefSeq" id="WP_307273342.1">
    <property type="nucleotide sequence ID" value="NZ_JAUSVX010000005.1"/>
</dbReference>
<comment type="caution">
    <text evidence="1">The sequence shown here is derived from an EMBL/GenBank/DDBJ whole genome shotgun (WGS) entry which is preliminary data.</text>
</comment>